<dbReference type="Proteomes" id="UP000265140">
    <property type="component" value="Chromosome 24"/>
</dbReference>
<protein>
    <recommendedName>
        <fullName evidence="4">Transglutaminase-like domain-containing protein</fullName>
    </recommendedName>
</protein>
<dbReference type="InterPro" id="IPR002931">
    <property type="entry name" value="Transglutaminase-like"/>
</dbReference>
<dbReference type="Ensembl" id="ENSELUT00000066210.2">
    <property type="protein sequence ID" value="ENSELUP00000076527.1"/>
    <property type="gene ID" value="ENSELUG00000004312.3"/>
</dbReference>
<dbReference type="SUPFAM" id="SSF49309">
    <property type="entry name" value="Transglutaminase, two C-terminal domains"/>
    <property type="match status" value="2"/>
</dbReference>
<dbReference type="Pfam" id="PF01841">
    <property type="entry name" value="Transglut_core"/>
    <property type="match status" value="1"/>
</dbReference>
<dbReference type="Bgee" id="ENSELUG00000004312">
    <property type="expression patterns" value="Expressed in head kidney and 15 other cell types or tissues"/>
</dbReference>
<dbReference type="InterPro" id="IPR023608">
    <property type="entry name" value="Transglutaminase_animal"/>
</dbReference>
<evidence type="ECO:0000313" key="5">
    <source>
        <dbReference type="Ensembl" id="ENSELUP00000076527.1"/>
    </source>
</evidence>
<dbReference type="Gene3D" id="3.90.260.10">
    <property type="entry name" value="Transglutaminase-like"/>
    <property type="match status" value="1"/>
</dbReference>
<dbReference type="FunFam" id="2.60.40.10:FF:000171">
    <property type="entry name" value="protein-glutamine gamma-glutamyltransferase 6"/>
    <property type="match status" value="1"/>
</dbReference>
<dbReference type="InterPro" id="IPR014756">
    <property type="entry name" value="Ig_E-set"/>
</dbReference>
<feature type="active site" evidence="2">
    <location>
        <position position="369"/>
    </location>
</feature>
<feature type="domain" description="Transglutaminase-like" evidence="4">
    <location>
        <begin position="302"/>
        <end position="395"/>
    </location>
</feature>
<feature type="active site" evidence="2">
    <location>
        <position position="392"/>
    </location>
</feature>
<dbReference type="GO" id="GO:0007399">
    <property type="term" value="P:nervous system development"/>
    <property type="evidence" value="ECO:0007669"/>
    <property type="project" value="UniProtKB-ARBA"/>
</dbReference>
<dbReference type="SMART" id="SM00460">
    <property type="entry name" value="TGc"/>
    <property type="match status" value="1"/>
</dbReference>
<dbReference type="Gene3D" id="2.60.40.10">
    <property type="entry name" value="Immunoglobulins"/>
    <property type="match status" value="3"/>
</dbReference>
<dbReference type="GO" id="GO:0072378">
    <property type="term" value="P:blood coagulation, fibrin clot formation"/>
    <property type="evidence" value="ECO:0007669"/>
    <property type="project" value="TreeGrafter"/>
</dbReference>
<reference evidence="6" key="1">
    <citation type="journal article" date="2014" name="PLoS ONE">
        <title>The genome and linkage map of the northern pike (Esox lucius): conserved synteny revealed between the salmonid sister group and the Neoteleostei.</title>
        <authorList>
            <person name="Rondeau E.B."/>
            <person name="Minkley D.R."/>
            <person name="Leong J.S."/>
            <person name="Messmer A.M."/>
            <person name="Jantzen J.R."/>
            <person name="von Schalburg K.R."/>
            <person name="Lemon C."/>
            <person name="Bird N.H."/>
            <person name="Koop B.F."/>
        </authorList>
    </citation>
    <scope>NUCLEOTIDE SEQUENCE</scope>
</reference>
<dbReference type="FunFam" id="3.90.260.10:FF:000002">
    <property type="entry name" value="Erythrocyte membrane protein band 4.2"/>
    <property type="match status" value="1"/>
</dbReference>
<dbReference type="Pfam" id="PF00927">
    <property type="entry name" value="Transglut_C"/>
    <property type="match status" value="2"/>
</dbReference>
<dbReference type="InterPro" id="IPR050779">
    <property type="entry name" value="Transglutaminase"/>
</dbReference>
<dbReference type="InterPro" id="IPR036238">
    <property type="entry name" value="Transglutaminase_C_sf"/>
</dbReference>
<accession>A0A6Q2ZFI9</accession>
<dbReference type="InterPro" id="IPR013783">
    <property type="entry name" value="Ig-like_fold"/>
</dbReference>
<dbReference type="PANTHER" id="PTHR11590:SF42">
    <property type="entry name" value="COAGULATION FACTOR XIII A CHAIN"/>
    <property type="match status" value="1"/>
</dbReference>
<comment type="similarity">
    <text evidence="1">Belongs to the transglutaminase superfamily. Transglutaminase family.</text>
</comment>
<feature type="active site" evidence="2">
    <location>
        <position position="310"/>
    </location>
</feature>
<dbReference type="AlphaFoldDB" id="A0A6Q2ZFI9"/>
<organism evidence="5 6">
    <name type="scientific">Esox lucius</name>
    <name type="common">Northern pike</name>
    <dbReference type="NCBI Taxonomy" id="8010"/>
    <lineage>
        <taxon>Eukaryota</taxon>
        <taxon>Metazoa</taxon>
        <taxon>Chordata</taxon>
        <taxon>Craniata</taxon>
        <taxon>Vertebrata</taxon>
        <taxon>Euteleostomi</taxon>
        <taxon>Actinopterygii</taxon>
        <taxon>Neopterygii</taxon>
        <taxon>Teleostei</taxon>
        <taxon>Protacanthopterygii</taxon>
        <taxon>Esociformes</taxon>
        <taxon>Esocidae</taxon>
        <taxon>Esox</taxon>
    </lineage>
</organism>
<reference evidence="5" key="2">
    <citation type="submission" date="2020-02" db="EMBL/GenBank/DDBJ databases">
        <title>Esox lucius (northern pike) genome, fEsoLuc1, primary haplotype.</title>
        <authorList>
            <person name="Myers G."/>
            <person name="Karagic N."/>
            <person name="Meyer A."/>
            <person name="Pippel M."/>
            <person name="Reichard M."/>
            <person name="Winkler S."/>
            <person name="Tracey A."/>
            <person name="Sims Y."/>
            <person name="Howe K."/>
            <person name="Rhie A."/>
            <person name="Formenti G."/>
            <person name="Durbin R."/>
            <person name="Fedrigo O."/>
            <person name="Jarvis E.D."/>
        </authorList>
    </citation>
    <scope>NUCLEOTIDE SEQUENCE [LARGE SCALE GENOMIC DNA]</scope>
</reference>
<proteinExistence type="inferred from homology"/>
<dbReference type="PIRSF" id="PIRSF000459">
    <property type="entry name" value="TGM_EBP42"/>
    <property type="match status" value="1"/>
</dbReference>
<keyword evidence="6" id="KW-1185">Reference proteome</keyword>
<dbReference type="InterPro" id="IPR038765">
    <property type="entry name" value="Papain-like_cys_pep_sf"/>
</dbReference>
<feature type="region of interest" description="Disordered" evidence="3">
    <location>
        <begin position="1"/>
        <end position="33"/>
    </location>
</feature>
<dbReference type="InterPro" id="IPR008958">
    <property type="entry name" value="Transglutaminase_C"/>
</dbReference>
<dbReference type="SUPFAM" id="SSF54001">
    <property type="entry name" value="Cysteine proteinases"/>
    <property type="match status" value="1"/>
</dbReference>
<evidence type="ECO:0000259" key="4">
    <source>
        <dbReference type="SMART" id="SM00460"/>
    </source>
</evidence>
<dbReference type="GO" id="GO:0003810">
    <property type="term" value="F:protein-glutamine gamma-glutamyltransferase activity"/>
    <property type="evidence" value="ECO:0007669"/>
    <property type="project" value="InterPro"/>
</dbReference>
<dbReference type="Pfam" id="PF00868">
    <property type="entry name" value="Transglut_N"/>
    <property type="match status" value="1"/>
</dbReference>
<dbReference type="PANTHER" id="PTHR11590">
    <property type="entry name" value="PROTEIN-GLUTAMINE GAMMA-GLUTAMYLTRANSFERASE"/>
    <property type="match status" value="1"/>
</dbReference>
<reference evidence="5" key="3">
    <citation type="submission" date="2025-08" db="UniProtKB">
        <authorList>
            <consortium name="Ensembl"/>
        </authorList>
    </citation>
    <scope>IDENTIFICATION</scope>
</reference>
<dbReference type="GeneTree" id="ENSGT01050000244939"/>
<dbReference type="InterPro" id="IPR001102">
    <property type="entry name" value="Transglutaminase_N"/>
</dbReference>
<evidence type="ECO:0000313" key="6">
    <source>
        <dbReference type="Proteomes" id="UP000265140"/>
    </source>
</evidence>
<evidence type="ECO:0000256" key="3">
    <source>
        <dbReference type="SAM" id="MobiDB-lite"/>
    </source>
</evidence>
<dbReference type="FunFam" id="2.60.40.10:FF:000090">
    <property type="entry name" value="Protein-glutamine gamma-glutamyltransferase 2"/>
    <property type="match status" value="1"/>
</dbReference>
<dbReference type="SUPFAM" id="SSF81296">
    <property type="entry name" value="E set domains"/>
    <property type="match status" value="1"/>
</dbReference>
<evidence type="ECO:0000256" key="1">
    <source>
        <dbReference type="ARBA" id="ARBA00005968"/>
    </source>
</evidence>
<sequence>MSDNEPATKPPPKVFHRGRTATPVANSNADKKEVPEFEPFGLMPRGPPPLIEFLDIWEVDMLQTQSGVNKPQHNTHVYANDRLIVRRGQEFQLKVTFDRAYKPSEDQFAVEFVIGASPQFNKGTYIPVFVNKERQSPWPGRVVDSTDNVVTLGITPAPDCIVGKWRVYLAVMTPYGIRRTKWDETRDVYILFNPWAPADSVFLDDYNERLECVLNELGVIYHGAFDDVAERLISDGFEDPFLMPITNRGDPIKVTRIASAMLNSRDDDGVLEGNWGGDYTYGVAPTSWTGSSEILLQYSSSKRPVCYAQCWVYAAVFNTFLRCLGIPGRVVTNFFSAHDNNGNLRTDIILDDNGKIDRLRTVDTIWNYHCWNECYMTRPDLPPGFGGWQVVDATPQETSDGMYRCGPASVHAIKHGQLCYQFDAPFVFAEVNSDVVFKSRNRDGTLSTVKVNTSHVGRMVLTKAQGQDTRRDITDHYKFSEGKEEREGALLLQDLESYILVMPLVEVRVGDSFELKLVLDNASDQARSVDMYVSGNVVYYTGVTSSEFLFKSPEMTLGPKKGRRVWPVACDYMRQLVEQANLHFIATGKVKETGQIISAMRVVTLHTPKLSVEVSGQAKVGEKMLAIIKFTNPFKFNLEDVNVRVEGPGVMSPKHKHYSLVTPGSSLTWTEHFHPRRAGPTKLMASLDCAALRQVYGQVELAVEP</sequence>
<reference evidence="5" key="4">
    <citation type="submission" date="2025-09" db="UniProtKB">
        <authorList>
            <consortium name="Ensembl"/>
        </authorList>
    </citation>
    <scope>IDENTIFICATION</scope>
</reference>
<evidence type="ECO:0000256" key="2">
    <source>
        <dbReference type="PIRSR" id="PIRSR000459-1"/>
    </source>
</evidence>
<dbReference type="InterPro" id="IPR036985">
    <property type="entry name" value="Transglutaminase-like_sf"/>
</dbReference>
<name>A0A6Q2ZFI9_ESOLU</name>